<comment type="similarity">
    <text evidence="5 13">Belongs to the IspF family.</text>
</comment>
<dbReference type="InterPro" id="IPR003526">
    <property type="entry name" value="MECDP_synthase"/>
</dbReference>
<comment type="pathway">
    <text evidence="4">Isoprenoid biosynthesis; isopentenyl diphosphate biosynthesis via DXP pathway; isopentenyl diphosphate from 1-deoxy-D-xylulose 5-phosphate: step 4/6.</text>
</comment>
<dbReference type="EC" id="4.6.1.12" evidence="13"/>
<dbReference type="Gene3D" id="3.30.1330.50">
    <property type="entry name" value="2-C-methyl-D-erythritol 2,4-cyclodiphosphate synthase"/>
    <property type="match status" value="1"/>
</dbReference>
<sequence length="224" mass="23742">MAAASSLFLASSPISTAARNRAGPGSAASFPSSARPSLRLRQRPAPAAVQADHQPAVAAAPKPPALPFRVGHGFDLHRLEPDLPLIIGGINIPHDRGCEGHSDGDVLLHCVVDAILGALGLPDIGQIFPDSDPRWKGADSSVFMREAVKLMQEAGYELGNLDATLILQKPKISPFKETIRANLCDLLGADPSVVNLKAKTYEKVDSLGENRSIAAHTVVLLMRK</sequence>
<dbReference type="SUPFAM" id="SSF69765">
    <property type="entry name" value="IpsF-like"/>
    <property type="match status" value="1"/>
</dbReference>
<dbReference type="InterPro" id="IPR020555">
    <property type="entry name" value="MECDP_synthase_CS"/>
</dbReference>
<dbReference type="NCBIfam" id="TIGR00151">
    <property type="entry name" value="ispF"/>
    <property type="match status" value="1"/>
</dbReference>
<evidence type="ECO:0000256" key="12">
    <source>
        <dbReference type="ARBA" id="ARBA00023239"/>
    </source>
</evidence>
<dbReference type="OrthoDB" id="2015434at2759"/>
<evidence type="ECO:0000256" key="1">
    <source>
        <dbReference type="ARBA" id="ARBA00000200"/>
    </source>
</evidence>
<feature type="region of interest" description="Disordered" evidence="14">
    <location>
        <begin position="17"/>
        <end position="62"/>
    </location>
</feature>
<reference evidence="16" key="1">
    <citation type="submission" date="2020-07" db="EMBL/GenBank/DDBJ databases">
        <title>Genome sequence and genetic diversity analysis of an under-domesticated orphan crop, white fonio (Digitaria exilis).</title>
        <authorList>
            <person name="Bennetzen J.L."/>
            <person name="Chen S."/>
            <person name="Ma X."/>
            <person name="Wang X."/>
            <person name="Yssel A.E.J."/>
            <person name="Chaluvadi S.R."/>
            <person name="Johnson M."/>
            <person name="Gangashetty P."/>
            <person name="Hamidou F."/>
            <person name="Sanogo M.D."/>
            <person name="Zwaenepoel A."/>
            <person name="Wallace J."/>
            <person name="Van De Peer Y."/>
            <person name="Van Deynze A."/>
        </authorList>
    </citation>
    <scope>NUCLEOTIDE SEQUENCE</scope>
    <source>
        <tissue evidence="16">Leaves</tissue>
    </source>
</reference>
<dbReference type="EMBL" id="JACEFO010000500">
    <property type="protein sequence ID" value="KAF8768618.1"/>
    <property type="molecule type" value="Genomic_DNA"/>
</dbReference>
<evidence type="ECO:0000256" key="2">
    <source>
        <dbReference type="ARBA" id="ARBA00001968"/>
    </source>
</evidence>
<feature type="compositionally biased region" description="Low complexity" evidence="14">
    <location>
        <begin position="21"/>
        <end position="60"/>
    </location>
</feature>
<dbReference type="CDD" id="cd00554">
    <property type="entry name" value="MECDP_synthase"/>
    <property type="match status" value="1"/>
</dbReference>
<keyword evidence="7" id="KW-0150">Chloroplast</keyword>
<evidence type="ECO:0000256" key="4">
    <source>
        <dbReference type="ARBA" id="ARBA00004709"/>
    </source>
</evidence>
<dbReference type="GO" id="GO:0008685">
    <property type="term" value="F:2-C-methyl-D-erythritol 2,4-cyclodiphosphate synthase activity"/>
    <property type="evidence" value="ECO:0007669"/>
    <property type="project" value="UniProtKB-EC"/>
</dbReference>
<accession>A0A835KR59</accession>
<evidence type="ECO:0000256" key="8">
    <source>
        <dbReference type="ARBA" id="ARBA00022640"/>
    </source>
</evidence>
<comment type="cofactor">
    <cofactor evidence="2">
        <name>a divalent metal cation</name>
        <dbReference type="ChEBI" id="CHEBI:60240"/>
    </cofactor>
</comment>
<dbReference type="HAMAP" id="MF_00107">
    <property type="entry name" value="IspF"/>
    <property type="match status" value="1"/>
</dbReference>
<keyword evidence="11 13" id="KW-0414">Isoprene biosynthesis</keyword>
<protein>
    <recommendedName>
        <fullName evidence="13">2-C-methyl-D-erythritol 2,4-cyclodiphosphate synthase</fullName>
        <ecNumber evidence="13">4.6.1.12</ecNumber>
    </recommendedName>
</protein>
<gene>
    <name evidence="16" type="ORF">HU200_007168</name>
</gene>
<dbReference type="AlphaFoldDB" id="A0A835KR59"/>
<dbReference type="GO" id="GO:0019288">
    <property type="term" value="P:isopentenyl diphosphate biosynthetic process, methylerythritol 4-phosphate pathway"/>
    <property type="evidence" value="ECO:0007669"/>
    <property type="project" value="UniProtKB-UniPathway"/>
</dbReference>
<dbReference type="PROSITE" id="PS01350">
    <property type="entry name" value="ISPF"/>
    <property type="match status" value="1"/>
</dbReference>
<keyword evidence="8" id="KW-0934">Plastid</keyword>
<dbReference type="UniPathway" id="UPA00056">
    <property type="reaction ID" value="UER00095"/>
</dbReference>
<dbReference type="GO" id="GO:0009507">
    <property type="term" value="C:chloroplast"/>
    <property type="evidence" value="ECO:0007669"/>
    <property type="project" value="UniProtKB-SubCell"/>
</dbReference>
<dbReference type="Pfam" id="PF02542">
    <property type="entry name" value="YgbB"/>
    <property type="match status" value="1"/>
</dbReference>
<evidence type="ECO:0000256" key="5">
    <source>
        <dbReference type="ARBA" id="ARBA00008480"/>
    </source>
</evidence>
<evidence type="ECO:0000256" key="3">
    <source>
        <dbReference type="ARBA" id="ARBA00004229"/>
    </source>
</evidence>
<comment type="caution">
    <text evidence="16">The sequence shown here is derived from an EMBL/GenBank/DDBJ whole genome shotgun (WGS) entry which is preliminary data.</text>
</comment>
<comment type="subunit">
    <text evidence="6">Homotrimer.</text>
</comment>
<comment type="catalytic activity">
    <reaction evidence="1 13">
        <text>4-CDP-2-C-methyl-D-erythritol 2-phosphate = 2-C-methyl-D-erythritol 2,4-cyclic diphosphate + CMP</text>
        <dbReference type="Rhea" id="RHEA:23864"/>
        <dbReference type="ChEBI" id="CHEBI:57919"/>
        <dbReference type="ChEBI" id="CHEBI:58483"/>
        <dbReference type="ChEBI" id="CHEBI:60377"/>
        <dbReference type="EC" id="4.6.1.12"/>
    </reaction>
</comment>
<evidence type="ECO:0000256" key="13">
    <source>
        <dbReference type="RuleBase" id="RU004395"/>
    </source>
</evidence>
<dbReference type="Proteomes" id="UP000636709">
    <property type="component" value="Unassembled WGS sequence"/>
</dbReference>
<name>A0A835KR59_9POAL</name>
<evidence type="ECO:0000313" key="17">
    <source>
        <dbReference type="Proteomes" id="UP000636709"/>
    </source>
</evidence>
<evidence type="ECO:0000313" key="16">
    <source>
        <dbReference type="EMBL" id="KAF8768618.1"/>
    </source>
</evidence>
<feature type="domain" description="2-C-methyl-D-erythritol 2,4-cyclodiphosphate synthase" evidence="15">
    <location>
        <begin position="68"/>
        <end position="221"/>
    </location>
</feature>
<organism evidence="16 17">
    <name type="scientific">Digitaria exilis</name>
    <dbReference type="NCBI Taxonomy" id="1010633"/>
    <lineage>
        <taxon>Eukaryota</taxon>
        <taxon>Viridiplantae</taxon>
        <taxon>Streptophyta</taxon>
        <taxon>Embryophyta</taxon>
        <taxon>Tracheophyta</taxon>
        <taxon>Spermatophyta</taxon>
        <taxon>Magnoliopsida</taxon>
        <taxon>Liliopsida</taxon>
        <taxon>Poales</taxon>
        <taxon>Poaceae</taxon>
        <taxon>PACMAD clade</taxon>
        <taxon>Panicoideae</taxon>
        <taxon>Panicodae</taxon>
        <taxon>Paniceae</taxon>
        <taxon>Anthephorinae</taxon>
        <taxon>Digitaria</taxon>
    </lineage>
</organism>
<dbReference type="PANTHER" id="PTHR43181:SF1">
    <property type="entry name" value="2-C-METHYL-D-ERYTHRITOL 2,4-CYCLODIPHOSPHATE SYNTHASE, CHLOROPLASTIC"/>
    <property type="match status" value="1"/>
</dbReference>
<evidence type="ECO:0000256" key="7">
    <source>
        <dbReference type="ARBA" id="ARBA00022528"/>
    </source>
</evidence>
<proteinExistence type="inferred from homology"/>
<evidence type="ECO:0000256" key="11">
    <source>
        <dbReference type="ARBA" id="ARBA00023229"/>
    </source>
</evidence>
<comment type="subcellular location">
    <subcellularLocation>
        <location evidence="3">Plastid</location>
        <location evidence="3">Chloroplast</location>
    </subcellularLocation>
</comment>
<dbReference type="GO" id="GO:0016114">
    <property type="term" value="P:terpenoid biosynthetic process"/>
    <property type="evidence" value="ECO:0007669"/>
    <property type="project" value="InterPro"/>
</dbReference>
<keyword evidence="12 13" id="KW-0456">Lyase</keyword>
<keyword evidence="10" id="KW-0809">Transit peptide</keyword>
<evidence type="ECO:0000256" key="6">
    <source>
        <dbReference type="ARBA" id="ARBA00011233"/>
    </source>
</evidence>
<evidence type="ECO:0000256" key="14">
    <source>
        <dbReference type="SAM" id="MobiDB-lite"/>
    </source>
</evidence>
<keyword evidence="17" id="KW-1185">Reference proteome</keyword>
<keyword evidence="9" id="KW-0479">Metal-binding</keyword>
<dbReference type="InterPro" id="IPR036571">
    <property type="entry name" value="MECDP_synthase_sf"/>
</dbReference>
<dbReference type="PANTHER" id="PTHR43181">
    <property type="entry name" value="2-C-METHYL-D-ERYTHRITOL 2,4-CYCLODIPHOSPHATE SYNTHASE, CHLOROPLASTIC"/>
    <property type="match status" value="1"/>
</dbReference>
<evidence type="ECO:0000256" key="9">
    <source>
        <dbReference type="ARBA" id="ARBA00022723"/>
    </source>
</evidence>
<dbReference type="GO" id="GO:0046872">
    <property type="term" value="F:metal ion binding"/>
    <property type="evidence" value="ECO:0007669"/>
    <property type="project" value="UniProtKB-KW"/>
</dbReference>
<evidence type="ECO:0000256" key="10">
    <source>
        <dbReference type="ARBA" id="ARBA00022946"/>
    </source>
</evidence>
<evidence type="ECO:0000259" key="15">
    <source>
        <dbReference type="Pfam" id="PF02542"/>
    </source>
</evidence>
<dbReference type="FunFam" id="3.30.1330.50:FF:000002">
    <property type="entry name" value="2-C-methyl-D-erythritol 2,4-cyclodiphosphate synthase"/>
    <property type="match status" value="1"/>
</dbReference>